<dbReference type="InterPro" id="IPR005194">
    <property type="entry name" value="Glyco_hydro_65_C"/>
</dbReference>
<sequence>MVAPTFVVDPWVIREPRVDLEALPVSESIFTTSNGCVGMRGTLDEVEPHGTRGTFLSGVFETHPLAYPEKAYGDPPEGQVMIRVADGTPLRLVVDGVPLDVRTLGPETHERSLDLREGVLDRLLRWRTPSGTTMELRSRRLASLRERSLCAVRYEVRALDGPAHVAVRSELALGTNTPEVENADPRVGEALERPFETLDVGCDDAGGAMAARTRRSGITIAAAVRHVVVGAGHIHDEAGIDQLVTTMTADLEAGETLGIDKFIAQVWSRDGHADSLLESARAVLASGVDRGWEGLVADQGSELQELWDRADVEVDGDPELQQALRYCVYTLFTSSACIADAPMGAKALTGLGYSGHTFWDIEGFVVPALLLLFPDAAGRLLRWRASTLDSARERAELLGVDGAAFAWRTIDGRETSAYWPAGTAAIHINADLSRAFWLHGNVTGDTAPELGALEILVETARLWMSVGHHDTDGAWHIFGVTGPDEYTGVVDDNVFTNLMARRNLVRAAEACERQPDRAAALGVDDEELGRWRDAAAAAHVPWDPGKRVHPANSNFTSYREWRFEDRTDAYPLQDHEHYAKLYRRQVVKQADLVQALWWCREDFTDEEVARDLAYYEARTVRDSSLSASVQAVVCAKAQHPDLAHRYLRESAMADLRDLRGDTDEGLHIASVAGTWLALSAGLGGLREDAEHLELAPLLPSELTRTCFRVAWRGRLLRVETTGDGTTVSMLRGDDPVDVVVDGALLRVAPDSPARAPLRAPSPLLREPAQPAGRQPLA</sequence>
<dbReference type="RefSeq" id="WP_218118362.1">
    <property type="nucleotide sequence ID" value="NZ_FNGP01000002.1"/>
</dbReference>
<protein>
    <submittedName>
        <fullName evidence="9">Alpha,alpha-trehalose phosphorylase</fullName>
    </submittedName>
</protein>
<dbReference type="GO" id="GO:0005975">
    <property type="term" value="P:carbohydrate metabolic process"/>
    <property type="evidence" value="ECO:0007669"/>
    <property type="project" value="InterPro"/>
</dbReference>
<dbReference type="Proteomes" id="UP000199475">
    <property type="component" value="Unassembled WGS sequence"/>
</dbReference>
<dbReference type="SUPFAM" id="SSF48208">
    <property type="entry name" value="Six-hairpin glycosidases"/>
    <property type="match status" value="1"/>
</dbReference>
<dbReference type="InterPro" id="IPR017045">
    <property type="entry name" value="Malt_Pase/Glycosyl_Hdrlase"/>
</dbReference>
<keyword evidence="2" id="KW-0378">Hydrolase</keyword>
<comment type="similarity">
    <text evidence="1">Belongs to the glycosyl hydrolase 65 family.</text>
</comment>
<dbReference type="InterPro" id="IPR005196">
    <property type="entry name" value="Glyco_hydro_65_N"/>
</dbReference>
<dbReference type="Pfam" id="PF03636">
    <property type="entry name" value="Glyco_hydro_65N"/>
    <property type="match status" value="1"/>
</dbReference>
<dbReference type="PIRSF" id="PIRSF036289">
    <property type="entry name" value="Glycosyl_hydrolase_malt_phosph"/>
    <property type="match status" value="1"/>
</dbReference>
<feature type="binding site" evidence="4">
    <location>
        <begin position="359"/>
        <end position="360"/>
    </location>
    <ligand>
        <name>substrate</name>
    </ligand>
</feature>
<dbReference type="InterPro" id="IPR011013">
    <property type="entry name" value="Gal_mutarotase_sf_dom"/>
</dbReference>
<dbReference type="AlphaFoldDB" id="A0A1G9JE52"/>
<dbReference type="Gene3D" id="1.50.10.10">
    <property type="match status" value="1"/>
</dbReference>
<feature type="binding site" evidence="4">
    <location>
        <begin position="588"/>
        <end position="589"/>
    </location>
    <ligand>
        <name>substrate</name>
    </ligand>
</feature>
<feature type="compositionally biased region" description="Low complexity" evidence="5">
    <location>
        <begin position="751"/>
        <end position="768"/>
    </location>
</feature>
<organism evidence="9 10">
    <name type="scientific">Tessaracoccus oleiagri</name>
    <dbReference type="NCBI Taxonomy" id="686624"/>
    <lineage>
        <taxon>Bacteria</taxon>
        <taxon>Bacillati</taxon>
        <taxon>Actinomycetota</taxon>
        <taxon>Actinomycetes</taxon>
        <taxon>Propionibacteriales</taxon>
        <taxon>Propionibacteriaceae</taxon>
        <taxon>Tessaracoccus</taxon>
    </lineage>
</organism>
<dbReference type="Pfam" id="PF03633">
    <property type="entry name" value="Glyco_hydro_65C"/>
    <property type="match status" value="1"/>
</dbReference>
<evidence type="ECO:0000259" key="8">
    <source>
        <dbReference type="Pfam" id="PF03636"/>
    </source>
</evidence>
<feature type="active site" description="Proton donor" evidence="3">
    <location>
        <position position="485"/>
    </location>
</feature>
<dbReference type="SUPFAM" id="SSF74650">
    <property type="entry name" value="Galactose mutarotase-like"/>
    <property type="match status" value="1"/>
</dbReference>
<feature type="domain" description="Glycoside hydrolase family 65 C-terminal" evidence="7">
    <location>
        <begin position="685"/>
        <end position="746"/>
    </location>
</feature>
<dbReference type="GO" id="GO:0016757">
    <property type="term" value="F:glycosyltransferase activity"/>
    <property type="evidence" value="ECO:0007669"/>
    <property type="project" value="UniProtKB-ARBA"/>
</dbReference>
<gene>
    <name evidence="9" type="ORF">SAMN04488242_1192</name>
</gene>
<keyword evidence="10" id="KW-1185">Reference proteome</keyword>
<reference evidence="9 10" key="1">
    <citation type="submission" date="2016-10" db="EMBL/GenBank/DDBJ databases">
        <authorList>
            <person name="de Groot N.N."/>
        </authorList>
    </citation>
    <scope>NUCLEOTIDE SEQUENCE [LARGE SCALE GENOMIC DNA]</scope>
    <source>
        <strain evidence="9 10">CGMCC 1.9159</strain>
    </source>
</reference>
<dbReference type="EMBL" id="FNGP01000002">
    <property type="protein sequence ID" value="SDL35661.1"/>
    <property type="molecule type" value="Genomic_DNA"/>
</dbReference>
<feature type="domain" description="Glycoside hydrolase family 65 N-terminal" evidence="8">
    <location>
        <begin position="15"/>
        <end position="269"/>
    </location>
</feature>
<dbReference type="GO" id="GO:0030246">
    <property type="term" value="F:carbohydrate binding"/>
    <property type="evidence" value="ECO:0007669"/>
    <property type="project" value="InterPro"/>
</dbReference>
<name>A0A1G9JE52_9ACTN</name>
<evidence type="ECO:0000259" key="6">
    <source>
        <dbReference type="Pfam" id="PF03632"/>
    </source>
</evidence>
<feature type="region of interest" description="Disordered" evidence="5">
    <location>
        <begin position="751"/>
        <end position="777"/>
    </location>
</feature>
<dbReference type="Gene3D" id="2.70.98.40">
    <property type="entry name" value="Glycoside hydrolase, family 65, N-terminal domain"/>
    <property type="match status" value="1"/>
</dbReference>
<evidence type="ECO:0000256" key="2">
    <source>
        <dbReference type="ARBA" id="ARBA00023295"/>
    </source>
</evidence>
<evidence type="ECO:0000256" key="4">
    <source>
        <dbReference type="PIRSR" id="PIRSR036289-51"/>
    </source>
</evidence>
<accession>A0A1G9JE52</accession>
<dbReference type="InterPro" id="IPR012341">
    <property type="entry name" value="6hp_glycosidase-like_sf"/>
</dbReference>
<proteinExistence type="inferred from homology"/>
<dbReference type="PANTHER" id="PTHR11051">
    <property type="entry name" value="GLYCOSYL HYDROLASE-RELATED"/>
    <property type="match status" value="1"/>
</dbReference>
<dbReference type="Pfam" id="PF03632">
    <property type="entry name" value="Glyco_hydro_65m"/>
    <property type="match status" value="1"/>
</dbReference>
<dbReference type="InterPro" id="IPR005195">
    <property type="entry name" value="Glyco_hydro_65_M"/>
</dbReference>
<evidence type="ECO:0000259" key="7">
    <source>
        <dbReference type="Pfam" id="PF03633"/>
    </source>
</evidence>
<evidence type="ECO:0000256" key="5">
    <source>
        <dbReference type="SAM" id="MobiDB-lite"/>
    </source>
</evidence>
<dbReference type="STRING" id="686624.SAMN04488242_1192"/>
<dbReference type="PANTHER" id="PTHR11051:SF13">
    <property type="entry name" value="GLYCOSYL TRANSFERASE"/>
    <property type="match status" value="1"/>
</dbReference>
<evidence type="ECO:0000313" key="9">
    <source>
        <dbReference type="EMBL" id="SDL35661.1"/>
    </source>
</evidence>
<evidence type="ECO:0000313" key="10">
    <source>
        <dbReference type="Proteomes" id="UP000199475"/>
    </source>
</evidence>
<keyword evidence="2" id="KW-0326">Glycosidase</keyword>
<dbReference type="InterPro" id="IPR008928">
    <property type="entry name" value="6-hairpin_glycosidase_sf"/>
</dbReference>
<dbReference type="InterPro" id="IPR037018">
    <property type="entry name" value="GH65_N"/>
</dbReference>
<feature type="domain" description="Glycoside hydrolase family 65 central catalytic" evidence="6">
    <location>
        <begin position="326"/>
        <end position="675"/>
    </location>
</feature>
<dbReference type="Gene3D" id="2.60.420.10">
    <property type="entry name" value="Maltose phosphorylase, domain 3"/>
    <property type="match status" value="1"/>
</dbReference>
<evidence type="ECO:0000256" key="3">
    <source>
        <dbReference type="PIRSR" id="PIRSR036289-50"/>
    </source>
</evidence>
<dbReference type="GO" id="GO:0004553">
    <property type="term" value="F:hydrolase activity, hydrolyzing O-glycosyl compounds"/>
    <property type="evidence" value="ECO:0007669"/>
    <property type="project" value="TreeGrafter"/>
</dbReference>
<evidence type="ECO:0000256" key="1">
    <source>
        <dbReference type="ARBA" id="ARBA00006768"/>
    </source>
</evidence>